<dbReference type="InterPro" id="IPR027417">
    <property type="entry name" value="P-loop_NTPase"/>
</dbReference>
<proteinExistence type="inferred from homology"/>
<dbReference type="Proteomes" id="UP000005868">
    <property type="component" value="Chromosome"/>
</dbReference>
<reference evidence="4 5" key="2">
    <citation type="journal article" date="2012" name="Stand. Genomic Sci.">
        <title>Genome sequence of the moderately thermophilic, amino-acid-degrading and sulfur-reducing bacterium Thermovirga lienii type strain (Cas60314(T)).</title>
        <authorList>
            <person name="Goker M."/>
            <person name="Saunders E."/>
            <person name="Lapidus A."/>
            <person name="Nolan M."/>
            <person name="Lucas S."/>
            <person name="Hammon N."/>
            <person name="Deshpande S."/>
            <person name="Cheng J.F."/>
            <person name="Han C."/>
            <person name="Tapia R."/>
            <person name="Goodwin L.A."/>
            <person name="Pitluck S."/>
            <person name="Liolios K."/>
            <person name="Mavromatis K."/>
            <person name="Pagani I."/>
            <person name="Ivanova N."/>
            <person name="Mikhailova N."/>
            <person name="Pati A."/>
            <person name="Chen A."/>
            <person name="Palaniappan K."/>
            <person name="Land M."/>
            <person name="Chang Y.J."/>
            <person name="Jeffries C.D."/>
            <person name="Brambilla E.M."/>
            <person name="Rohde M."/>
            <person name="Spring S."/>
            <person name="Detter J.C."/>
            <person name="Woyke T."/>
            <person name="Bristow J."/>
            <person name="Eisen J.A."/>
            <person name="Markowitz V."/>
            <person name="Hugenholtz P."/>
            <person name="Kyrpides N.C."/>
            <person name="Klenk H.P."/>
        </authorList>
    </citation>
    <scope>NUCLEOTIDE SEQUENCE [LARGE SCALE GENOMIC DNA]</scope>
    <source>
        <strain evidence="5">ATCC BAA-1197 / DSM 17291 / Cas60314</strain>
    </source>
</reference>
<dbReference type="HOGENOM" id="CLU_013446_4_0_0"/>
<dbReference type="NCBIfam" id="TIGR01420">
    <property type="entry name" value="pilT_fam"/>
    <property type="match status" value="1"/>
</dbReference>
<evidence type="ECO:0000313" key="4">
    <source>
        <dbReference type="EMBL" id="AER65799.1"/>
    </source>
</evidence>
<accession>G7V5H2</accession>
<dbReference type="GO" id="GO:0005524">
    <property type="term" value="F:ATP binding"/>
    <property type="evidence" value="ECO:0007669"/>
    <property type="project" value="InterPro"/>
</dbReference>
<feature type="domain" description="AAA+ ATPase" evidence="3">
    <location>
        <begin position="173"/>
        <end position="298"/>
    </location>
</feature>
<keyword evidence="5" id="KW-1185">Reference proteome</keyword>
<dbReference type="PANTHER" id="PTHR30486:SF16">
    <property type="entry name" value="TWITCHING MOTILITY PROTEIN PILT"/>
    <property type="match status" value="1"/>
</dbReference>
<evidence type="ECO:0000313" key="5">
    <source>
        <dbReference type="Proteomes" id="UP000005868"/>
    </source>
</evidence>
<dbReference type="EMBL" id="CP003096">
    <property type="protein sequence ID" value="AER65799.1"/>
    <property type="molecule type" value="Genomic_DNA"/>
</dbReference>
<dbReference type="PANTHER" id="PTHR30486">
    <property type="entry name" value="TWITCHING MOTILITY PROTEIN PILT"/>
    <property type="match status" value="1"/>
</dbReference>
<evidence type="ECO:0000259" key="3">
    <source>
        <dbReference type="SMART" id="SM00382"/>
    </source>
</evidence>
<feature type="region of interest" description="Disordered" evidence="2">
    <location>
        <begin position="1"/>
        <end position="20"/>
    </location>
</feature>
<dbReference type="Gene3D" id="3.30.450.90">
    <property type="match status" value="1"/>
</dbReference>
<dbReference type="KEGG" id="tli:Tlie_0053"/>
<dbReference type="eggNOG" id="COG2805">
    <property type="taxonomic scope" value="Bacteria"/>
</dbReference>
<dbReference type="InterPro" id="IPR001482">
    <property type="entry name" value="T2SS/T4SS_dom"/>
</dbReference>
<dbReference type="STRING" id="580340.Tlie_0053"/>
<evidence type="ECO:0000256" key="2">
    <source>
        <dbReference type="SAM" id="MobiDB-lite"/>
    </source>
</evidence>
<dbReference type="AlphaFoldDB" id="G7V5H2"/>
<dbReference type="GO" id="GO:0016887">
    <property type="term" value="F:ATP hydrolysis activity"/>
    <property type="evidence" value="ECO:0007669"/>
    <property type="project" value="InterPro"/>
</dbReference>
<name>G7V5H2_THELD</name>
<protein>
    <submittedName>
        <fullName evidence="4">Twitching motility protein</fullName>
    </submittedName>
</protein>
<sequence>MNIPPKDEESFNSSSWKHSSGSERSKLMLEMEEFIFPIGDPPFNAPGAPRSLVDMLETMVKMGASDLHLKAGYPAFIRLLDTEIYPFEFMDPLDDDEIFGFVEKLVSPERYRKFRESGEADFAASLVGGERFRINAYIAMGRPSMAIRHIKSKIPSMQELGLPWVISRFAQKTRGLVLITGPTGSGKSTTLASIIEDINVRRRCHIVTLEDPIEYVFTPQKAVIDQREIGRDSASFHEALRRVFRQDPDVIMVGEMRDIETISSAITAAETGHLVLATLHTQDAPGTIDRIIDIFPPHQQNQIRTQLANILVGICSQQLLNTTDKKRILATEVLVANYAVRNLVKEGKPQQIRNIMATCTNEGMMLMEHSLASLCKKGKITRETAFLHAFDVKDLERFLDER</sequence>
<dbReference type="SUPFAM" id="SSF52540">
    <property type="entry name" value="P-loop containing nucleoside triphosphate hydrolases"/>
    <property type="match status" value="1"/>
</dbReference>
<comment type="similarity">
    <text evidence="1">Belongs to the GSP E family.</text>
</comment>
<organism evidence="4 5">
    <name type="scientific">Thermovirga lienii (strain ATCC BAA-1197 / DSM 17291 / Cas60314)</name>
    <dbReference type="NCBI Taxonomy" id="580340"/>
    <lineage>
        <taxon>Bacteria</taxon>
        <taxon>Thermotogati</taxon>
        <taxon>Synergistota</taxon>
        <taxon>Synergistia</taxon>
        <taxon>Synergistales</taxon>
        <taxon>Thermovirgaceae</taxon>
        <taxon>Thermovirga</taxon>
    </lineage>
</organism>
<evidence type="ECO:0000256" key="1">
    <source>
        <dbReference type="ARBA" id="ARBA00006611"/>
    </source>
</evidence>
<reference evidence="5" key="1">
    <citation type="submission" date="2011-10" db="EMBL/GenBank/DDBJ databases">
        <title>The complete genome of chromosome of Thermovirga lienii DSM 17291.</title>
        <authorList>
            <consortium name="US DOE Joint Genome Institute (JGI-PGF)"/>
            <person name="Lucas S."/>
            <person name="Copeland A."/>
            <person name="Lapidus A."/>
            <person name="Glavina del Rio T."/>
            <person name="Dalin E."/>
            <person name="Tice H."/>
            <person name="Bruce D."/>
            <person name="Goodwin L."/>
            <person name="Pitluck S."/>
            <person name="Peters L."/>
            <person name="Mikhailova N."/>
            <person name="Saunders E."/>
            <person name="Kyrpides N."/>
            <person name="Mavromatis K."/>
            <person name="Ivanova N."/>
            <person name="Last F.I."/>
            <person name="Brettin T."/>
            <person name="Detter J.C."/>
            <person name="Han C."/>
            <person name="Larimer F."/>
            <person name="Land M."/>
            <person name="Hauser L."/>
            <person name="Markowitz V."/>
            <person name="Cheng J.-F."/>
            <person name="Hugenholtz P."/>
            <person name="Woyke T."/>
            <person name="Wu D."/>
            <person name="Spring S."/>
            <person name="Schroeder M."/>
            <person name="Brambilla E.-M."/>
            <person name="Klenk H.-P."/>
            <person name="Eisen J.A."/>
        </authorList>
    </citation>
    <scope>NUCLEOTIDE SEQUENCE [LARGE SCALE GENOMIC DNA]</scope>
    <source>
        <strain evidence="5">ATCC BAA-1197 / DSM 17291 / Cas60314</strain>
    </source>
</reference>
<dbReference type="SMART" id="SM00382">
    <property type="entry name" value="AAA"/>
    <property type="match status" value="1"/>
</dbReference>
<gene>
    <name evidence="4" type="ordered locus">Tlie_0053</name>
</gene>
<dbReference type="Gene3D" id="3.40.50.300">
    <property type="entry name" value="P-loop containing nucleotide triphosphate hydrolases"/>
    <property type="match status" value="1"/>
</dbReference>
<dbReference type="InterPro" id="IPR050921">
    <property type="entry name" value="T4SS_GSP_E_ATPase"/>
</dbReference>
<dbReference type="Pfam" id="PF00437">
    <property type="entry name" value="T2SSE"/>
    <property type="match status" value="1"/>
</dbReference>
<dbReference type="InterPro" id="IPR006321">
    <property type="entry name" value="PilT/PilU"/>
</dbReference>
<dbReference type="InterPro" id="IPR003593">
    <property type="entry name" value="AAA+_ATPase"/>
</dbReference>
<dbReference type="CDD" id="cd01131">
    <property type="entry name" value="PilT"/>
    <property type="match status" value="1"/>
</dbReference>